<sequence length="57" mass="6507">MYSPSLITVAFGGVHGKAPLCIICICKTDFWEVRDDYRGRRIIQKSRKKALVSFCID</sequence>
<gene>
    <name evidence="1" type="ORF">PORCRE_1167</name>
</gene>
<evidence type="ECO:0000313" key="2">
    <source>
        <dbReference type="Proteomes" id="UP000018031"/>
    </source>
</evidence>
<dbReference type="Proteomes" id="UP000018031">
    <property type="component" value="Unassembled WGS sequence"/>
</dbReference>
<reference evidence="2" key="1">
    <citation type="journal article" date="2013" name="Genome">
        <title>Draft Genome Sequences of Porphyromonas crevioricanis JCM 15906T and Porphyromonas cansulci JCM 13913T Isolated from a Canine Oral Cavity.</title>
        <authorList>
            <person name="Sakamoto M."/>
            <person name="Tanaka N."/>
            <person name="Shiwa Y."/>
            <person name="Yoshikawa H."/>
            <person name="Ohkuma M."/>
        </authorList>
    </citation>
    <scope>NUCLEOTIDE SEQUENCE [LARGE SCALE GENOMIC DNA]</scope>
    <source>
        <strain evidence="2">JCM 15906</strain>
    </source>
</reference>
<comment type="caution">
    <text evidence="1">The sequence shown here is derived from an EMBL/GenBank/DDBJ whole genome shotgun (WGS) entry which is preliminary data.</text>
</comment>
<dbReference type="EMBL" id="BAOU01000030">
    <property type="protein sequence ID" value="GAD05465.1"/>
    <property type="molecule type" value="Genomic_DNA"/>
</dbReference>
<proteinExistence type="predicted"/>
<name>T1DRW7_9PORP</name>
<dbReference type="AlphaFoldDB" id="T1DRW7"/>
<evidence type="ECO:0000313" key="1">
    <source>
        <dbReference type="EMBL" id="GAD05465.1"/>
    </source>
</evidence>
<organism evidence="1 2">
    <name type="scientific">Porphyromonas crevioricanis JCM 15906</name>
    <dbReference type="NCBI Taxonomy" id="1305617"/>
    <lineage>
        <taxon>Bacteria</taxon>
        <taxon>Pseudomonadati</taxon>
        <taxon>Bacteroidota</taxon>
        <taxon>Bacteroidia</taxon>
        <taxon>Bacteroidales</taxon>
        <taxon>Porphyromonadaceae</taxon>
        <taxon>Porphyromonas</taxon>
    </lineage>
</organism>
<protein>
    <submittedName>
        <fullName evidence="1">Uncharacterized protein</fullName>
    </submittedName>
</protein>
<reference evidence="1 2" key="2">
    <citation type="journal article" date="2013" name="Genome Announc.">
        <title>Draft Genome Sequences of Porphyromonas crevioricanis JCM 15906T and Porphyromonas cansulci JCM 13913T Isolated from a Canine Oral Cavity.</title>
        <authorList>
            <person name="Sakamoto M."/>
            <person name="Tanaka N."/>
            <person name="Shiwa Y."/>
            <person name="Yoshikawa H."/>
            <person name="Ohkuma M."/>
        </authorList>
    </citation>
    <scope>NUCLEOTIDE SEQUENCE [LARGE SCALE GENOMIC DNA]</scope>
    <source>
        <strain evidence="1 2">JCM 15906</strain>
    </source>
</reference>
<accession>T1DRW7</accession>